<evidence type="ECO:0000256" key="1">
    <source>
        <dbReference type="SAM" id="SignalP"/>
    </source>
</evidence>
<dbReference type="InterPro" id="IPR000033">
    <property type="entry name" value="LDLR_classB_rpt"/>
</dbReference>
<evidence type="ECO:0000313" key="2">
    <source>
        <dbReference type="EMBL" id="QDS73977.1"/>
    </source>
</evidence>
<feature type="signal peptide" evidence="1">
    <location>
        <begin position="1"/>
        <end position="23"/>
    </location>
</feature>
<reference evidence="2 3" key="1">
    <citation type="submission" date="2019-07" db="EMBL/GenBank/DDBJ databases">
        <title>Finished genome of Venturia effusa.</title>
        <authorList>
            <person name="Young C.A."/>
            <person name="Cox M.P."/>
            <person name="Ganley A.R.D."/>
            <person name="David W.J."/>
        </authorList>
    </citation>
    <scope>NUCLEOTIDE SEQUENCE [LARGE SCALE GENOMIC DNA]</scope>
    <source>
        <strain evidence="3">albino</strain>
    </source>
</reference>
<sequence>MTGLTLKATATLLLLSLSAIVYAAPTQDASLRAGESRLYFLDMRGARIVTTKTDGTDLKVHSSGHRNAVDGLAVDKAAGYIYFSNMGSALGVGATGSIQRIGLDGSGLTTLVGGGKTHTPKQLILVDMGSGQKKLYWGDREGMKVMRANIDGSQLETVVDTKSAACKDEKCKMVVGVAVDVAGGWVYWTQKGGSSAMEGSLNRAPIAMKTSETPGKRSDIQVLLTGLPEPIDLRWVKEMGAIYWTDRGHVQNGNSVNRLAIGGAKSKAEITAKMQTLFTGMSDAIGIAIDHAGNRVWATDLAGSLWTSDLEGKGKKKIGGGFGFLTGLDYVE</sequence>
<dbReference type="OrthoDB" id="5958943at2759"/>
<organism evidence="2 3">
    <name type="scientific">Venturia effusa</name>
    <dbReference type="NCBI Taxonomy" id="50376"/>
    <lineage>
        <taxon>Eukaryota</taxon>
        <taxon>Fungi</taxon>
        <taxon>Dikarya</taxon>
        <taxon>Ascomycota</taxon>
        <taxon>Pezizomycotina</taxon>
        <taxon>Dothideomycetes</taxon>
        <taxon>Pleosporomycetidae</taxon>
        <taxon>Venturiales</taxon>
        <taxon>Venturiaceae</taxon>
        <taxon>Venturia</taxon>
    </lineage>
</organism>
<dbReference type="SMART" id="SM00135">
    <property type="entry name" value="LY"/>
    <property type="match status" value="4"/>
</dbReference>
<dbReference type="Gene3D" id="2.120.10.30">
    <property type="entry name" value="TolB, C-terminal domain"/>
    <property type="match status" value="2"/>
</dbReference>
<dbReference type="PANTHER" id="PTHR46513">
    <property type="entry name" value="VITELLOGENIN RECEPTOR-LIKE PROTEIN-RELATED-RELATED"/>
    <property type="match status" value="1"/>
</dbReference>
<dbReference type="EMBL" id="CP042194">
    <property type="protein sequence ID" value="QDS73977.1"/>
    <property type="molecule type" value="Genomic_DNA"/>
</dbReference>
<proteinExistence type="predicted"/>
<keyword evidence="3" id="KW-1185">Reference proteome</keyword>
<dbReference type="STRING" id="50376.A0A517LEB2"/>
<keyword evidence="1" id="KW-0732">Signal</keyword>
<protein>
    <recommendedName>
        <fullName evidence="4">YWTD domain-containing protein</fullName>
    </recommendedName>
</protein>
<dbReference type="InterPro" id="IPR011042">
    <property type="entry name" value="6-blade_b-propeller_TolB-like"/>
</dbReference>
<dbReference type="Proteomes" id="UP000316270">
    <property type="component" value="Chromosome 10"/>
</dbReference>
<dbReference type="SUPFAM" id="SSF63825">
    <property type="entry name" value="YWTD domain"/>
    <property type="match status" value="2"/>
</dbReference>
<evidence type="ECO:0000313" key="3">
    <source>
        <dbReference type="Proteomes" id="UP000316270"/>
    </source>
</evidence>
<name>A0A517LEB2_9PEZI</name>
<dbReference type="AlphaFoldDB" id="A0A517LEB2"/>
<accession>A0A517LEB2</accession>
<gene>
    <name evidence="2" type="ORF">FKW77_008436</name>
</gene>
<feature type="chain" id="PRO_5021700722" description="YWTD domain-containing protein" evidence="1">
    <location>
        <begin position="24"/>
        <end position="332"/>
    </location>
</feature>
<dbReference type="InterPro" id="IPR050778">
    <property type="entry name" value="Cueball_EGF_LRP_Nidogen"/>
</dbReference>
<evidence type="ECO:0008006" key="4">
    <source>
        <dbReference type="Google" id="ProtNLM"/>
    </source>
</evidence>